<sequence>MTQSIREVLLAKMEIFTPSEQKVAKVLLDQYPSLGLSAISNVAGHAGVSDPTVFRFVVKLGFEGYASFQQSLLAEIDMAMNTPLARMRAFHSETSHEAGPERTLLHVAKATENTAAKLDTEAFGHAADLLADPHAHIYCGGGRYTAFLASTLAYSMAYVRPHVRHIDPALPHTGDTLVDMGPEDVFVVFDFRRYQRSVIEFAHAVKQQGTRVVLITDEWTSPIGSFADVVLRTYAEAFSVIDTKVPALALCEALVVSLANRQPEQARQRVEKLEALRMRCAASDAALPDGESPWLDVKAKRLDLI</sequence>
<dbReference type="Pfam" id="PF01380">
    <property type="entry name" value="SIS"/>
    <property type="match status" value="1"/>
</dbReference>
<keyword evidence="1" id="KW-0805">Transcription regulation</keyword>
<keyword evidence="7" id="KW-1185">Reference proteome</keyword>
<accession>A0A5E4Z8C9</accession>
<dbReference type="GO" id="GO:0097367">
    <property type="term" value="F:carbohydrate derivative binding"/>
    <property type="evidence" value="ECO:0007669"/>
    <property type="project" value="InterPro"/>
</dbReference>
<dbReference type="PROSITE" id="PS51071">
    <property type="entry name" value="HTH_RPIR"/>
    <property type="match status" value="1"/>
</dbReference>
<dbReference type="AlphaFoldDB" id="A0A5E4Z8C9"/>
<evidence type="ECO:0000256" key="3">
    <source>
        <dbReference type="ARBA" id="ARBA00023152"/>
    </source>
</evidence>
<protein>
    <submittedName>
        <fullName evidence="6">RpiR family transcriptional regulator</fullName>
    </submittedName>
</protein>
<dbReference type="Gene3D" id="1.10.10.10">
    <property type="entry name" value="Winged helix-like DNA-binding domain superfamily/Winged helix DNA-binding domain"/>
    <property type="match status" value="1"/>
</dbReference>
<evidence type="ECO:0000313" key="6">
    <source>
        <dbReference type="EMBL" id="VVE56932.1"/>
    </source>
</evidence>
<evidence type="ECO:0000256" key="1">
    <source>
        <dbReference type="ARBA" id="ARBA00023015"/>
    </source>
</evidence>
<evidence type="ECO:0000313" key="7">
    <source>
        <dbReference type="Proteomes" id="UP000414233"/>
    </source>
</evidence>
<name>A0A5E4Z8C9_9BURK</name>
<keyword evidence="2" id="KW-0238">DNA-binding</keyword>
<keyword evidence="3" id="KW-0324">Glycolysis</keyword>
<feature type="domain" description="HTH rpiR-type" evidence="5">
    <location>
        <begin position="3"/>
        <end position="79"/>
    </location>
</feature>
<dbReference type="GO" id="GO:0003700">
    <property type="term" value="F:DNA-binding transcription factor activity"/>
    <property type="evidence" value="ECO:0007669"/>
    <property type="project" value="InterPro"/>
</dbReference>
<reference evidence="6 7" key="1">
    <citation type="submission" date="2019-08" db="EMBL/GenBank/DDBJ databases">
        <authorList>
            <person name="Peeters C."/>
        </authorList>
    </citation>
    <scope>NUCLEOTIDE SEQUENCE [LARGE SCALE GENOMIC DNA]</scope>
    <source>
        <strain evidence="6 7">LMG 30175</strain>
    </source>
</reference>
<dbReference type="Proteomes" id="UP000414233">
    <property type="component" value="Unassembled WGS sequence"/>
</dbReference>
<dbReference type="PANTHER" id="PTHR30514">
    <property type="entry name" value="GLUCOKINASE"/>
    <property type="match status" value="1"/>
</dbReference>
<dbReference type="InterPro" id="IPR000281">
    <property type="entry name" value="HTH_RpiR"/>
</dbReference>
<dbReference type="CDD" id="cd05013">
    <property type="entry name" value="SIS_RpiR"/>
    <property type="match status" value="1"/>
</dbReference>
<dbReference type="Pfam" id="PF01418">
    <property type="entry name" value="HTH_6"/>
    <property type="match status" value="1"/>
</dbReference>
<dbReference type="PANTHER" id="PTHR30514:SF18">
    <property type="entry name" value="RPIR-FAMILY TRANSCRIPTIONAL REGULATOR"/>
    <property type="match status" value="1"/>
</dbReference>
<dbReference type="InterPro" id="IPR009057">
    <property type="entry name" value="Homeodomain-like_sf"/>
</dbReference>
<dbReference type="SUPFAM" id="SSF46689">
    <property type="entry name" value="Homeodomain-like"/>
    <property type="match status" value="1"/>
</dbReference>
<dbReference type="Gene3D" id="3.40.50.10490">
    <property type="entry name" value="Glucose-6-phosphate isomerase like protein, domain 1"/>
    <property type="match status" value="1"/>
</dbReference>
<dbReference type="GO" id="GO:0003677">
    <property type="term" value="F:DNA binding"/>
    <property type="evidence" value="ECO:0007669"/>
    <property type="project" value="UniProtKB-KW"/>
</dbReference>
<dbReference type="InterPro" id="IPR046348">
    <property type="entry name" value="SIS_dom_sf"/>
</dbReference>
<evidence type="ECO:0000256" key="4">
    <source>
        <dbReference type="ARBA" id="ARBA00023163"/>
    </source>
</evidence>
<dbReference type="OrthoDB" id="8998729at2"/>
<gene>
    <name evidence="6" type="ORF">PTE30175_05046</name>
</gene>
<dbReference type="GO" id="GO:0006096">
    <property type="term" value="P:glycolytic process"/>
    <property type="evidence" value="ECO:0007669"/>
    <property type="project" value="UniProtKB-KW"/>
</dbReference>
<dbReference type="InterPro" id="IPR047640">
    <property type="entry name" value="RpiR-like"/>
</dbReference>
<dbReference type="RefSeq" id="WP_150699782.1">
    <property type="nucleotide sequence ID" value="NZ_CABPRZ010000032.1"/>
</dbReference>
<organism evidence="6 7">
    <name type="scientific">Pandoraea terrae</name>
    <dbReference type="NCBI Taxonomy" id="1537710"/>
    <lineage>
        <taxon>Bacteria</taxon>
        <taxon>Pseudomonadati</taxon>
        <taxon>Pseudomonadota</taxon>
        <taxon>Betaproteobacteria</taxon>
        <taxon>Burkholderiales</taxon>
        <taxon>Burkholderiaceae</taxon>
        <taxon>Pandoraea</taxon>
    </lineage>
</organism>
<dbReference type="InterPro" id="IPR035472">
    <property type="entry name" value="RpiR-like_SIS"/>
</dbReference>
<dbReference type="InterPro" id="IPR001347">
    <property type="entry name" value="SIS_dom"/>
</dbReference>
<dbReference type="EMBL" id="CABPRZ010000032">
    <property type="protein sequence ID" value="VVE56932.1"/>
    <property type="molecule type" value="Genomic_DNA"/>
</dbReference>
<proteinExistence type="predicted"/>
<evidence type="ECO:0000256" key="2">
    <source>
        <dbReference type="ARBA" id="ARBA00023125"/>
    </source>
</evidence>
<dbReference type="InterPro" id="IPR036388">
    <property type="entry name" value="WH-like_DNA-bd_sf"/>
</dbReference>
<dbReference type="SUPFAM" id="SSF53697">
    <property type="entry name" value="SIS domain"/>
    <property type="match status" value="1"/>
</dbReference>
<evidence type="ECO:0000259" key="5">
    <source>
        <dbReference type="PROSITE" id="PS51071"/>
    </source>
</evidence>
<keyword evidence="4" id="KW-0804">Transcription</keyword>